<evidence type="ECO:0000256" key="12">
    <source>
        <dbReference type="RuleBase" id="RU003879"/>
    </source>
</evidence>
<evidence type="ECO:0000256" key="7">
    <source>
        <dbReference type="ARBA" id="ARBA00022519"/>
    </source>
</evidence>
<dbReference type="AlphaFoldDB" id="A0A4S3KC35"/>
<keyword evidence="9 12" id="KW-0653">Protein transport</keyword>
<organism evidence="14 15">
    <name type="scientific">Rhodanobacter lindaniclasticus</name>
    <dbReference type="NCBI Taxonomy" id="75310"/>
    <lineage>
        <taxon>Bacteria</taxon>
        <taxon>Pseudomonadati</taxon>
        <taxon>Pseudomonadota</taxon>
        <taxon>Gammaproteobacteria</taxon>
        <taxon>Lysobacterales</taxon>
        <taxon>Rhodanobacteraceae</taxon>
        <taxon>Rhodanobacter</taxon>
    </lineage>
</organism>
<dbReference type="Pfam" id="PF02472">
    <property type="entry name" value="ExbD"/>
    <property type="match status" value="1"/>
</dbReference>
<comment type="subcellular location">
    <subcellularLocation>
        <location evidence="2">Cell inner membrane</location>
        <topology evidence="2">Single-pass type II membrane protein</topology>
    </subcellularLocation>
    <subcellularLocation>
        <location evidence="12">Cell membrane</location>
        <topology evidence="12">Single-pass type II membrane protein</topology>
    </subcellularLocation>
</comment>
<evidence type="ECO:0000256" key="6">
    <source>
        <dbReference type="ARBA" id="ARBA00022475"/>
    </source>
</evidence>
<comment type="function">
    <text evidence="1">Involved in the TonB-dependent energy-dependent transport of various receptor-bound substrates.</text>
</comment>
<evidence type="ECO:0000256" key="10">
    <source>
        <dbReference type="ARBA" id="ARBA00022989"/>
    </source>
</evidence>
<keyword evidence="11 13" id="KW-0472">Membrane</keyword>
<evidence type="ECO:0000256" key="3">
    <source>
        <dbReference type="ARBA" id="ARBA00005811"/>
    </source>
</evidence>
<dbReference type="PANTHER" id="PTHR30558">
    <property type="entry name" value="EXBD MEMBRANE COMPONENT OF PMF-DRIVEN MACROMOLECULE IMPORT SYSTEM"/>
    <property type="match status" value="1"/>
</dbReference>
<evidence type="ECO:0000256" key="1">
    <source>
        <dbReference type="ARBA" id="ARBA00003540"/>
    </source>
</evidence>
<evidence type="ECO:0000256" key="5">
    <source>
        <dbReference type="ARBA" id="ARBA00022448"/>
    </source>
</evidence>
<dbReference type="InterPro" id="IPR003400">
    <property type="entry name" value="ExbD"/>
</dbReference>
<dbReference type="GO" id="GO:0022857">
    <property type="term" value="F:transmembrane transporter activity"/>
    <property type="evidence" value="ECO:0007669"/>
    <property type="project" value="InterPro"/>
</dbReference>
<keyword evidence="7" id="KW-0997">Cell inner membrane</keyword>
<reference evidence="14 15" key="1">
    <citation type="submission" date="2017-02" db="EMBL/GenBank/DDBJ databases">
        <title>Whole genome sequencing of Rhodanobacter lindaniclasticus DSM 17932.</title>
        <authorList>
            <person name="Kumar S."/>
            <person name="Patil P."/>
            <person name="Patil P.B."/>
        </authorList>
    </citation>
    <scope>NUCLEOTIDE SEQUENCE [LARGE SCALE GENOMIC DNA]</scope>
    <source>
        <strain evidence="14 15">DSM 17932</strain>
    </source>
</reference>
<evidence type="ECO:0000256" key="9">
    <source>
        <dbReference type="ARBA" id="ARBA00022927"/>
    </source>
</evidence>
<protein>
    <submittedName>
        <fullName evidence="14">Biopolymer transporter ExbD</fullName>
    </submittedName>
</protein>
<comment type="similarity">
    <text evidence="3 12">Belongs to the ExbD/TolR family.</text>
</comment>
<keyword evidence="10 13" id="KW-1133">Transmembrane helix</keyword>
<dbReference type="Proteomes" id="UP000306317">
    <property type="component" value="Unassembled WGS sequence"/>
</dbReference>
<evidence type="ECO:0000256" key="4">
    <source>
        <dbReference type="ARBA" id="ARBA00011471"/>
    </source>
</evidence>
<dbReference type="PANTHER" id="PTHR30558:SF12">
    <property type="entry name" value="BIOPOLYMER TRANSPORT PROTEIN EXBD"/>
    <property type="match status" value="1"/>
</dbReference>
<dbReference type="RefSeq" id="WP_136259527.1">
    <property type="nucleotide sequence ID" value="NZ_MWIO01000049.1"/>
</dbReference>
<dbReference type="GO" id="GO:0005886">
    <property type="term" value="C:plasma membrane"/>
    <property type="evidence" value="ECO:0007669"/>
    <property type="project" value="UniProtKB-SubCell"/>
</dbReference>
<gene>
    <name evidence="14" type="ORF">B1991_15190</name>
</gene>
<keyword evidence="8 12" id="KW-0812">Transmembrane</keyword>
<dbReference type="EMBL" id="MWIO01000049">
    <property type="protein sequence ID" value="THD05972.1"/>
    <property type="molecule type" value="Genomic_DNA"/>
</dbReference>
<name>A0A4S3KC35_9GAMM</name>
<proteinExistence type="inferred from homology"/>
<sequence>MAISTKASAGAMAEINVTPLVDVLLVLLIIFMITAPILAHKIEVDLPQPNKDVIPPSNPPSPINLKIDQSGAFYWNGTPVDELGLKAQLAVIGQQSLPNQPEIQIAADDHVAYEYVARVLADAKSYNLVKIGFNEAR</sequence>
<evidence type="ECO:0000256" key="2">
    <source>
        <dbReference type="ARBA" id="ARBA00004249"/>
    </source>
</evidence>
<keyword evidence="6" id="KW-1003">Cell membrane</keyword>
<evidence type="ECO:0000256" key="13">
    <source>
        <dbReference type="SAM" id="Phobius"/>
    </source>
</evidence>
<keyword evidence="15" id="KW-1185">Reference proteome</keyword>
<evidence type="ECO:0000313" key="15">
    <source>
        <dbReference type="Proteomes" id="UP000306317"/>
    </source>
</evidence>
<evidence type="ECO:0000256" key="8">
    <source>
        <dbReference type="ARBA" id="ARBA00022692"/>
    </source>
</evidence>
<comment type="subunit">
    <text evidence="4">The accessory proteins ExbB and ExbD seem to form a complex with TonB.</text>
</comment>
<dbReference type="OrthoDB" id="9798629at2"/>
<evidence type="ECO:0000256" key="11">
    <source>
        <dbReference type="ARBA" id="ARBA00023136"/>
    </source>
</evidence>
<dbReference type="GO" id="GO:0015031">
    <property type="term" value="P:protein transport"/>
    <property type="evidence" value="ECO:0007669"/>
    <property type="project" value="UniProtKB-KW"/>
</dbReference>
<accession>A0A4S3KC35</accession>
<feature type="transmembrane region" description="Helical" evidence="13">
    <location>
        <begin position="20"/>
        <end position="39"/>
    </location>
</feature>
<dbReference type="Gene3D" id="3.30.420.270">
    <property type="match status" value="1"/>
</dbReference>
<evidence type="ECO:0000313" key="14">
    <source>
        <dbReference type="EMBL" id="THD05972.1"/>
    </source>
</evidence>
<comment type="caution">
    <text evidence="14">The sequence shown here is derived from an EMBL/GenBank/DDBJ whole genome shotgun (WGS) entry which is preliminary data.</text>
</comment>
<keyword evidence="5 12" id="KW-0813">Transport</keyword>